<evidence type="ECO:0000256" key="2">
    <source>
        <dbReference type="PROSITE-ProRule" id="PRU00500"/>
    </source>
</evidence>
<feature type="domain" description="VWFC" evidence="3">
    <location>
        <begin position="253"/>
        <end position="318"/>
    </location>
</feature>
<reference evidence="5" key="1">
    <citation type="submission" date="2022-11" db="UniProtKB">
        <authorList>
            <consortium name="EnsemblMetazoa"/>
        </authorList>
    </citation>
    <scope>IDENTIFICATION</scope>
</reference>
<evidence type="ECO:0000259" key="4">
    <source>
        <dbReference type="PROSITE" id="PS51162"/>
    </source>
</evidence>
<sequence>MTELLLLFNHNSVFRNFQNTVFLLESRQVRSETMKTLFLLVVLGVASSSNGQFEIPEPEEEWAGPVPPCQLEVNAAEPWDVLPDCDESGFHVPKQCNADRTLCWCVSRCGDPFMETKGGPDIVCEPDDPPCTKELASATGTGMRFGKFKPRCHANGFYHHTQCRGSVCWCTDRCGNQIPSSKHSIGTRGVCECPNDDYAWKCTTNPCDLETTRCPAHPDAVCKPSMCGGCVAKFYVEDKEVECALPDPETLQSQCTDYNGNKHEPDERWKMDKCTQCECMDGEAVCMSPSCAGPPMRWEYCLVKPGMEDVCCPDFDCIGCLDSDGRTHYDVGETWSEGGPSSCNLCTCNDNNNVSCVRELCPGVNRYIPPLCRWVIRTGECCPRDDSQNGIVCDEPISACEPGSVVMQDCPSDLCLTATCDGHPDATCKISHCGTCHTVFYDGDGAKVACQNEAVVMEALCSGSMTTCIVSPCDAGAVCRDYPEAACHVELCNQCDPLFFNERNEPLVCGEIREMCDETHAVGDHWEETCMTCECHQSALIACIPHECGLAPPLPVRCRWAKRTPDECCPSKMVCEEPLSDCPFSASVASSCPDDLCDTTCEGHPNATCLISRCGGCSAKFFDQNNQTVQCEGGTLQVEPKCPTDVPVLTCFASPCDVKTCDHYRFPDAVCHVDYCQPCTAVFHCPCNNLLDCEEKGKKDTIECKDSSNNKHDLGETWLEGCNECTCEETGIPTCRAKTCDAALNLATCEGGHRVGEIWEGSCMTCECSPSLTPVCIPHECGRAPPIPDRCYLAKQTPDECCPSKVVCEEALSLCREGTAVAPSCPDDLCDATCEGHPDATCLISRCGGCEARYFDESGQRVPCGQGLIVSQPVCPEDTPPVTCLIVFCELHPCVNYPDAVCHIDYCRPCEIVYYDELNQKIDCSVETKVDEIECKDSSNNKHDEGETWMEGCNECTCEATGIPSCRAKTCDTATCEGGQRVGEMWEESCMTCECAPSLTPVCIAHECGLAPPIPDRCHLAKQTPDECCPSKVVCEEALSLCREGTAVAPSCPDDLCDATCEGHPDATCLISRCGGCEARYFDESGQRVPCGQGLIVIQPVCPEDTPPVTCLIVFCEQSPCENYPDAVCHIDYCRPCEIVYYDELNQKIDCSVQTKVDEIECKDSSNNKHDEGETWMEGCNECTCEATGIPVCRAKTCDTATCEGGHRVGEMWEGSCMTCECSPSLTPVCIPHECGLAPPIPDRCHLAKQTPDECCPSKVVCEEALSLCREGTAVAPSCPDDLCDATCEGHPDATCLISRCGGCEARYFDESGQRVRCGQGLIVSQPVCPEDTPPVTCLIVFCEQSPCENYPDAVCHIDYCQPCKIVYYDELNQKIDCSVETKLDKIECKDSSNNKHDEGETWMEGCNECTCEATGIPACRAKTCDTDPMPQCNPDEYQESPRGVQTLHRCLKNGQFSPKQCDTSGHCWCANPDGSVATEQFDVPTGKELVCVSEPPCHRELLNNKHKTERGEVVTSDPVCSSTGWYEPAQCSPATGECWCSERDGTVVIGSIRRQGEPLDCNAQCLGDASNIVASIVCSKQYNGCPSDAFCHIPPNHTKGKCCYLPSRAMP</sequence>
<dbReference type="Gene3D" id="4.10.800.10">
    <property type="entry name" value="Thyroglobulin type-1"/>
    <property type="match status" value="4"/>
</dbReference>
<feature type="domain" description="Thyroglobulin type-1" evidence="4">
    <location>
        <begin position="128"/>
        <end position="191"/>
    </location>
</feature>
<evidence type="ECO:0000256" key="1">
    <source>
        <dbReference type="ARBA" id="ARBA00023157"/>
    </source>
</evidence>
<dbReference type="InterPro" id="IPR036857">
    <property type="entry name" value="Thyroglobulin_1_sf"/>
</dbReference>
<organism evidence="5 6">
    <name type="scientific">Patiria miniata</name>
    <name type="common">Bat star</name>
    <name type="synonym">Asterina miniata</name>
    <dbReference type="NCBI Taxonomy" id="46514"/>
    <lineage>
        <taxon>Eukaryota</taxon>
        <taxon>Metazoa</taxon>
        <taxon>Echinodermata</taxon>
        <taxon>Eleutherozoa</taxon>
        <taxon>Asterozoa</taxon>
        <taxon>Asteroidea</taxon>
        <taxon>Valvatacea</taxon>
        <taxon>Valvatida</taxon>
        <taxon>Asterinidae</taxon>
        <taxon>Patiria</taxon>
    </lineage>
</organism>
<dbReference type="EnsemblMetazoa" id="XM_038204120.1">
    <property type="protein sequence ID" value="XP_038060048.1"/>
    <property type="gene ID" value="LOC119731107"/>
</dbReference>
<evidence type="ECO:0000259" key="3">
    <source>
        <dbReference type="PROSITE" id="PS50184"/>
    </source>
</evidence>
<name>A0A914A8F5_PATMI</name>
<dbReference type="SMART" id="SM00211">
    <property type="entry name" value="TY"/>
    <property type="match status" value="4"/>
</dbReference>
<feature type="disulfide bond" evidence="2">
    <location>
        <begin position="96"/>
        <end position="103"/>
    </location>
</feature>
<keyword evidence="1 2" id="KW-1015">Disulfide bond</keyword>
<feature type="domain" description="VWFC" evidence="3">
    <location>
        <begin position="318"/>
        <end position="394"/>
    </location>
</feature>
<dbReference type="Gene3D" id="2.10.70.10">
    <property type="entry name" value="Complement Module, domain 1"/>
    <property type="match status" value="1"/>
</dbReference>
<dbReference type="Pfam" id="PF00086">
    <property type="entry name" value="Thyroglobulin_1"/>
    <property type="match status" value="4"/>
</dbReference>
<dbReference type="OrthoDB" id="6412374at2759"/>
<feature type="domain" description="Thyroglobulin type-1" evidence="4">
    <location>
        <begin position="1495"/>
        <end position="1562"/>
    </location>
</feature>
<dbReference type="GeneID" id="119731107"/>
<proteinExistence type="predicted"/>
<dbReference type="SUPFAM" id="SSF57610">
    <property type="entry name" value="Thyroglobulin type-1 domain"/>
    <property type="match status" value="4"/>
</dbReference>
<dbReference type="CDD" id="cd00191">
    <property type="entry name" value="TY"/>
    <property type="match status" value="1"/>
</dbReference>
<dbReference type="PROSITE" id="PS01208">
    <property type="entry name" value="VWFC_1"/>
    <property type="match status" value="1"/>
</dbReference>
<accession>A0A914A8F5</accession>
<feature type="disulfide bond" evidence="2">
    <location>
        <begin position="1532"/>
        <end position="1539"/>
    </location>
</feature>
<protein>
    <recommendedName>
        <fullName evidence="7">Kielin/chordin-like protein</fullName>
    </recommendedName>
</protein>
<dbReference type="RefSeq" id="XP_038060048.1">
    <property type="nucleotide sequence ID" value="XM_038204120.1"/>
</dbReference>
<dbReference type="OMA" id="IDKCNQC"/>
<dbReference type="Proteomes" id="UP000887568">
    <property type="component" value="Unplaced"/>
</dbReference>
<evidence type="ECO:0000313" key="5">
    <source>
        <dbReference type="EnsemblMetazoa" id="XP_038060048.1"/>
    </source>
</evidence>
<dbReference type="PROSITE" id="PS50184">
    <property type="entry name" value="VWFC_2"/>
    <property type="match status" value="2"/>
</dbReference>
<evidence type="ECO:0000313" key="6">
    <source>
        <dbReference type="Proteomes" id="UP000887568"/>
    </source>
</evidence>
<evidence type="ECO:0008006" key="7">
    <source>
        <dbReference type="Google" id="ProtNLM"/>
    </source>
</evidence>
<feature type="domain" description="Thyroglobulin type-1" evidence="4">
    <location>
        <begin position="1422"/>
        <end position="1492"/>
    </location>
</feature>
<dbReference type="PROSITE" id="PS51162">
    <property type="entry name" value="THYROGLOBULIN_1_2"/>
    <property type="match status" value="4"/>
</dbReference>
<feature type="domain" description="Thyroglobulin type-1" evidence="4">
    <location>
        <begin position="66"/>
        <end position="124"/>
    </location>
</feature>
<comment type="caution">
    <text evidence="2">Lacks conserved residue(s) required for the propagation of feature annotation.</text>
</comment>
<dbReference type="InterPro" id="IPR000716">
    <property type="entry name" value="Thyroglobulin_1"/>
</dbReference>
<dbReference type="InterPro" id="IPR001007">
    <property type="entry name" value="VWF_dom"/>
</dbReference>
<dbReference type="SMART" id="SM00214">
    <property type="entry name" value="VWC"/>
    <property type="match status" value="7"/>
</dbReference>
<keyword evidence="6" id="KW-1185">Reference proteome</keyword>